<dbReference type="SUPFAM" id="SSF46785">
    <property type="entry name" value="Winged helix' DNA-binding domain"/>
    <property type="match status" value="1"/>
</dbReference>
<comment type="caution">
    <text evidence="6">The sequence shown here is derived from an EMBL/GenBank/DDBJ whole genome shotgun (WGS) entry which is preliminary data.</text>
</comment>
<evidence type="ECO:0000256" key="4">
    <source>
        <dbReference type="ARBA" id="ARBA00023163"/>
    </source>
</evidence>
<dbReference type="GO" id="GO:0010628">
    <property type="term" value="P:positive regulation of gene expression"/>
    <property type="evidence" value="ECO:0007669"/>
    <property type="project" value="TreeGrafter"/>
</dbReference>
<dbReference type="Proteomes" id="UP000005808">
    <property type="component" value="Unassembled WGS sequence"/>
</dbReference>
<dbReference type="InterPro" id="IPR036390">
    <property type="entry name" value="WH_DNA-bd_sf"/>
</dbReference>
<evidence type="ECO:0000313" key="6">
    <source>
        <dbReference type="EMBL" id="EHP39900.1"/>
    </source>
</evidence>
<dbReference type="Pfam" id="PF00126">
    <property type="entry name" value="HTH_1"/>
    <property type="match status" value="1"/>
</dbReference>
<evidence type="ECO:0000313" key="7">
    <source>
        <dbReference type="Proteomes" id="UP000005808"/>
    </source>
</evidence>
<dbReference type="OrthoDB" id="8849678at2"/>
<dbReference type="PRINTS" id="PR00039">
    <property type="entry name" value="HTHLYSR"/>
</dbReference>
<protein>
    <submittedName>
        <fullName evidence="6">LysR family transcriptional regulator</fullName>
    </submittedName>
</protein>
<organism evidence="6 7">
    <name type="scientific">Cupriavidus basilensis OR16</name>
    <dbReference type="NCBI Taxonomy" id="1127483"/>
    <lineage>
        <taxon>Bacteria</taxon>
        <taxon>Pseudomonadati</taxon>
        <taxon>Pseudomonadota</taxon>
        <taxon>Betaproteobacteria</taxon>
        <taxon>Burkholderiales</taxon>
        <taxon>Burkholderiaceae</taxon>
        <taxon>Cupriavidus</taxon>
    </lineage>
</organism>
<keyword evidence="2" id="KW-0805">Transcription regulation</keyword>
<dbReference type="InterPro" id="IPR036388">
    <property type="entry name" value="WH-like_DNA-bd_sf"/>
</dbReference>
<dbReference type="PROSITE" id="PS50931">
    <property type="entry name" value="HTH_LYSR"/>
    <property type="match status" value="1"/>
</dbReference>
<dbReference type="Gene3D" id="1.10.10.10">
    <property type="entry name" value="Winged helix-like DNA-binding domain superfamily/Winged helix DNA-binding domain"/>
    <property type="match status" value="1"/>
</dbReference>
<keyword evidence="4" id="KW-0804">Transcription</keyword>
<dbReference type="InterPro" id="IPR000847">
    <property type="entry name" value="LysR_HTH_N"/>
</dbReference>
<dbReference type="EMBL" id="AHJE01000081">
    <property type="protein sequence ID" value="EHP39900.1"/>
    <property type="molecule type" value="Genomic_DNA"/>
</dbReference>
<dbReference type="Gene3D" id="3.40.190.290">
    <property type="match status" value="1"/>
</dbReference>
<dbReference type="InterPro" id="IPR005119">
    <property type="entry name" value="LysR_subst-bd"/>
</dbReference>
<dbReference type="SUPFAM" id="SSF53850">
    <property type="entry name" value="Periplasmic binding protein-like II"/>
    <property type="match status" value="1"/>
</dbReference>
<proteinExistence type="inferred from homology"/>
<gene>
    <name evidence="6" type="ORF">OR16_29299</name>
</gene>
<evidence type="ECO:0000259" key="5">
    <source>
        <dbReference type="PROSITE" id="PS50931"/>
    </source>
</evidence>
<dbReference type="PANTHER" id="PTHR30427">
    <property type="entry name" value="TRANSCRIPTIONAL ACTIVATOR PROTEIN LYSR"/>
    <property type="match status" value="1"/>
</dbReference>
<reference evidence="6 7" key="1">
    <citation type="journal article" date="2012" name="J. Bacteriol.">
        <title>De Novo Genome Project of Cupriavidus basilensis OR16.</title>
        <authorList>
            <person name="Cserhati M."/>
            <person name="Kriszt B."/>
            <person name="Szoboszlay S."/>
            <person name="Toth A."/>
            <person name="Szabo I."/>
            <person name="Tancsics A."/>
            <person name="Nagy I."/>
            <person name="Horvath B."/>
            <person name="Nagy I."/>
            <person name="Kukolya J."/>
        </authorList>
    </citation>
    <scope>NUCLEOTIDE SEQUENCE [LARGE SCALE GENOMIC DNA]</scope>
    <source>
        <strain evidence="6 7">OR16</strain>
    </source>
</reference>
<dbReference type="GO" id="GO:0043565">
    <property type="term" value="F:sequence-specific DNA binding"/>
    <property type="evidence" value="ECO:0007669"/>
    <property type="project" value="TreeGrafter"/>
</dbReference>
<dbReference type="RefSeq" id="WP_006161474.1">
    <property type="nucleotide sequence ID" value="NZ_AHJE01000081.1"/>
</dbReference>
<comment type="similarity">
    <text evidence="1">Belongs to the LysR transcriptional regulatory family.</text>
</comment>
<evidence type="ECO:0000256" key="3">
    <source>
        <dbReference type="ARBA" id="ARBA00023125"/>
    </source>
</evidence>
<dbReference type="GO" id="GO:0003700">
    <property type="term" value="F:DNA-binding transcription factor activity"/>
    <property type="evidence" value="ECO:0007669"/>
    <property type="project" value="InterPro"/>
</dbReference>
<feature type="domain" description="HTH lysR-type" evidence="5">
    <location>
        <begin position="1"/>
        <end position="58"/>
    </location>
</feature>
<name>H1SCC2_9BURK</name>
<evidence type="ECO:0000256" key="2">
    <source>
        <dbReference type="ARBA" id="ARBA00023015"/>
    </source>
</evidence>
<dbReference type="PANTHER" id="PTHR30427:SF1">
    <property type="entry name" value="TRANSCRIPTIONAL ACTIVATOR PROTEIN LYSR"/>
    <property type="match status" value="1"/>
</dbReference>
<dbReference type="AlphaFoldDB" id="H1SCC2"/>
<sequence>MEIRQLEAFAAVMTSGSVTAAGRLLGRSQPAITRLIQELESEIGFALFARSGPRVSPTERGFLLYEEVEHALVGLQQIRARAAEIAREENRSLQIAATPALAAGLLPLALASHRPDHAAAATGAAGAAGRMAGLPGHASHIHINSASPEKVVHSVLTGAAEIGLTSLPLEHRGVTVHWIGQAACVAAVRADDPLAAQATIALSACSGRRIVTMQNPYRLRRRLDEAFARAGVEPAALIDTNSSLNALTAVRAGLGIAVLEPVTARGVPLADIMVRPIDADIPFYFGVITPQARPASAAVLALIDTLADAARALLPDFTRRGPEQHGALLQALYGDPTATEPAAGTPYDTEHTDL</sequence>
<accession>H1SCC2</accession>
<evidence type="ECO:0000256" key="1">
    <source>
        <dbReference type="ARBA" id="ARBA00009437"/>
    </source>
</evidence>
<dbReference type="Pfam" id="PF03466">
    <property type="entry name" value="LysR_substrate"/>
    <property type="match status" value="1"/>
</dbReference>
<keyword evidence="3" id="KW-0238">DNA-binding</keyword>
<dbReference type="PATRIC" id="fig|1127483.3.peg.5846"/>